<organism evidence="1 2">
    <name type="scientific">Malus baccata</name>
    <name type="common">Siberian crab apple</name>
    <name type="synonym">Pyrus baccata</name>
    <dbReference type="NCBI Taxonomy" id="106549"/>
    <lineage>
        <taxon>Eukaryota</taxon>
        <taxon>Viridiplantae</taxon>
        <taxon>Streptophyta</taxon>
        <taxon>Embryophyta</taxon>
        <taxon>Tracheophyta</taxon>
        <taxon>Spermatophyta</taxon>
        <taxon>Magnoliopsida</taxon>
        <taxon>eudicotyledons</taxon>
        <taxon>Gunneridae</taxon>
        <taxon>Pentapetalae</taxon>
        <taxon>rosids</taxon>
        <taxon>fabids</taxon>
        <taxon>Rosales</taxon>
        <taxon>Rosaceae</taxon>
        <taxon>Amygdaloideae</taxon>
        <taxon>Maleae</taxon>
        <taxon>Malus</taxon>
    </lineage>
</organism>
<name>A0A540NTA2_MALBA</name>
<dbReference type="AlphaFoldDB" id="A0A540NTA2"/>
<accession>A0A540NTA2</accession>
<evidence type="ECO:0000313" key="2">
    <source>
        <dbReference type="Proteomes" id="UP000315295"/>
    </source>
</evidence>
<dbReference type="EMBL" id="VIEB01000005">
    <property type="protein sequence ID" value="TQE14272.1"/>
    <property type="molecule type" value="Genomic_DNA"/>
</dbReference>
<keyword evidence="2" id="KW-1185">Reference proteome</keyword>
<sequence>MKVVLITTTKYAKRRNCIWRAAQNLFSFTIVEKFVKGGCYLKIHHRELLRRCLELQPQLQI</sequence>
<dbReference type="Proteomes" id="UP000315295">
    <property type="component" value="Unassembled WGS sequence"/>
</dbReference>
<gene>
    <name evidence="1" type="ORF">C1H46_000191</name>
</gene>
<proteinExistence type="predicted"/>
<comment type="caution">
    <text evidence="1">The sequence shown here is derived from an EMBL/GenBank/DDBJ whole genome shotgun (WGS) entry which is preliminary data.</text>
</comment>
<evidence type="ECO:0000313" key="1">
    <source>
        <dbReference type="EMBL" id="TQE14272.1"/>
    </source>
</evidence>
<protein>
    <submittedName>
        <fullName evidence="1">Uncharacterized protein</fullName>
    </submittedName>
</protein>
<reference evidence="1 2" key="1">
    <citation type="journal article" date="2019" name="G3 (Bethesda)">
        <title>Sequencing of a Wild Apple (Malus baccata) Genome Unravels the Differences Between Cultivated and Wild Apple Species Regarding Disease Resistance and Cold Tolerance.</title>
        <authorList>
            <person name="Chen X."/>
        </authorList>
    </citation>
    <scope>NUCLEOTIDE SEQUENCE [LARGE SCALE GENOMIC DNA]</scope>
    <source>
        <strain evidence="2">cv. Shandingzi</strain>
        <tissue evidence="1">Leaves</tissue>
    </source>
</reference>